<accession>A0A2K1KH17</accession>
<keyword evidence="1" id="KW-0732">Signal</keyword>
<dbReference type="AlphaFoldDB" id="A0A2K1KH17"/>
<feature type="signal peptide" evidence="1">
    <location>
        <begin position="1"/>
        <end position="23"/>
    </location>
</feature>
<organism evidence="2">
    <name type="scientific">Physcomitrium patens</name>
    <name type="common">Spreading-leaved earth moss</name>
    <name type="synonym">Physcomitrella patens</name>
    <dbReference type="NCBI Taxonomy" id="3218"/>
    <lineage>
        <taxon>Eukaryota</taxon>
        <taxon>Viridiplantae</taxon>
        <taxon>Streptophyta</taxon>
        <taxon>Embryophyta</taxon>
        <taxon>Bryophyta</taxon>
        <taxon>Bryophytina</taxon>
        <taxon>Bryopsida</taxon>
        <taxon>Funariidae</taxon>
        <taxon>Funariales</taxon>
        <taxon>Funariaceae</taxon>
        <taxon>Physcomitrium</taxon>
    </lineage>
</organism>
<dbReference type="Proteomes" id="UP000006727">
    <property type="component" value="Chromosome 6"/>
</dbReference>
<reference evidence="2 4" key="2">
    <citation type="journal article" date="2018" name="Plant J.">
        <title>The Physcomitrella patens chromosome-scale assembly reveals moss genome structure and evolution.</title>
        <authorList>
            <person name="Lang D."/>
            <person name="Ullrich K.K."/>
            <person name="Murat F."/>
            <person name="Fuchs J."/>
            <person name="Jenkins J."/>
            <person name="Haas F.B."/>
            <person name="Piednoel M."/>
            <person name="Gundlach H."/>
            <person name="Van Bel M."/>
            <person name="Meyberg R."/>
            <person name="Vives C."/>
            <person name="Morata J."/>
            <person name="Symeonidi A."/>
            <person name="Hiss M."/>
            <person name="Muchero W."/>
            <person name="Kamisugi Y."/>
            <person name="Saleh O."/>
            <person name="Blanc G."/>
            <person name="Decker E.L."/>
            <person name="van Gessel N."/>
            <person name="Grimwood J."/>
            <person name="Hayes R.D."/>
            <person name="Graham S.W."/>
            <person name="Gunter L.E."/>
            <person name="McDaniel S.F."/>
            <person name="Hoernstein S.N.W."/>
            <person name="Larsson A."/>
            <person name="Li F.W."/>
            <person name="Perroud P.F."/>
            <person name="Phillips J."/>
            <person name="Ranjan P."/>
            <person name="Rokshar D.S."/>
            <person name="Rothfels C.J."/>
            <person name="Schneider L."/>
            <person name="Shu S."/>
            <person name="Stevenson D.W."/>
            <person name="Thummler F."/>
            <person name="Tillich M."/>
            <person name="Villarreal Aguilar J.C."/>
            <person name="Widiez T."/>
            <person name="Wong G.K."/>
            <person name="Wymore A."/>
            <person name="Zhang Y."/>
            <person name="Zimmer A.D."/>
            <person name="Quatrano R.S."/>
            <person name="Mayer K.F.X."/>
            <person name="Goodstein D."/>
            <person name="Casacuberta J.M."/>
            <person name="Vandepoele K."/>
            <person name="Reski R."/>
            <person name="Cuming A.C."/>
            <person name="Tuskan G.A."/>
            <person name="Maumus F."/>
            <person name="Salse J."/>
            <person name="Schmutz J."/>
            <person name="Rensing S.A."/>
        </authorList>
    </citation>
    <scope>NUCLEOTIDE SEQUENCE [LARGE SCALE GENOMIC DNA]</scope>
    <source>
        <strain evidence="3 4">cv. Gransden 2004</strain>
    </source>
</reference>
<dbReference type="InParanoid" id="A0A2K1KH17"/>
<sequence length="146" mass="17582">MANTCHAWKKDAIVIRHLFLCECLFMWRSSYHVVTSVTRLTLVTTFPRCLCCSSWNSQFCCVEMELEWWHWKLEEGDGWLVRWRWWQRKRATCEAVPRQHQQQQYHHQLLPTQRRAWPICVPQHSHRSGSFLDQTHSVAAFPAYPL</sequence>
<gene>
    <name evidence="2" type="ORF">PHYPA_009451</name>
</gene>
<reference evidence="3" key="3">
    <citation type="submission" date="2020-12" db="UniProtKB">
        <authorList>
            <consortium name="EnsemblPlants"/>
        </authorList>
    </citation>
    <scope>IDENTIFICATION</scope>
</reference>
<evidence type="ECO:0000313" key="2">
    <source>
        <dbReference type="EMBL" id="PNR53076.1"/>
    </source>
</evidence>
<evidence type="ECO:0000256" key="1">
    <source>
        <dbReference type="SAM" id="SignalP"/>
    </source>
</evidence>
<dbReference type="EMBL" id="ABEU02000006">
    <property type="protein sequence ID" value="PNR53076.1"/>
    <property type="molecule type" value="Genomic_DNA"/>
</dbReference>
<protein>
    <submittedName>
        <fullName evidence="2 3">Uncharacterized protein</fullName>
    </submittedName>
</protein>
<feature type="chain" id="PRO_5036043024" evidence="1">
    <location>
        <begin position="24"/>
        <end position="146"/>
    </location>
</feature>
<reference evidence="2 4" key="1">
    <citation type="journal article" date="2008" name="Science">
        <title>The Physcomitrella genome reveals evolutionary insights into the conquest of land by plants.</title>
        <authorList>
            <person name="Rensing S."/>
            <person name="Lang D."/>
            <person name="Zimmer A."/>
            <person name="Terry A."/>
            <person name="Salamov A."/>
            <person name="Shapiro H."/>
            <person name="Nishiyama T."/>
            <person name="Perroud P.-F."/>
            <person name="Lindquist E."/>
            <person name="Kamisugi Y."/>
            <person name="Tanahashi T."/>
            <person name="Sakakibara K."/>
            <person name="Fujita T."/>
            <person name="Oishi K."/>
            <person name="Shin-I T."/>
            <person name="Kuroki Y."/>
            <person name="Toyoda A."/>
            <person name="Suzuki Y."/>
            <person name="Hashimoto A."/>
            <person name="Yamaguchi K."/>
            <person name="Sugano A."/>
            <person name="Kohara Y."/>
            <person name="Fujiyama A."/>
            <person name="Anterola A."/>
            <person name="Aoki S."/>
            <person name="Ashton N."/>
            <person name="Barbazuk W.B."/>
            <person name="Barker E."/>
            <person name="Bennetzen J."/>
            <person name="Bezanilla M."/>
            <person name="Blankenship R."/>
            <person name="Cho S.H."/>
            <person name="Dutcher S."/>
            <person name="Estelle M."/>
            <person name="Fawcett J.A."/>
            <person name="Gundlach H."/>
            <person name="Hanada K."/>
            <person name="Heyl A."/>
            <person name="Hicks K.A."/>
            <person name="Hugh J."/>
            <person name="Lohr M."/>
            <person name="Mayer K."/>
            <person name="Melkozernov A."/>
            <person name="Murata T."/>
            <person name="Nelson D."/>
            <person name="Pils B."/>
            <person name="Prigge M."/>
            <person name="Reiss B."/>
            <person name="Renner T."/>
            <person name="Rombauts S."/>
            <person name="Rushton P."/>
            <person name="Sanderfoot A."/>
            <person name="Schween G."/>
            <person name="Shiu S.-H."/>
            <person name="Stueber K."/>
            <person name="Theodoulou F.L."/>
            <person name="Tu H."/>
            <person name="Van de Peer Y."/>
            <person name="Verrier P.J."/>
            <person name="Waters E."/>
            <person name="Wood A."/>
            <person name="Yang L."/>
            <person name="Cove D."/>
            <person name="Cuming A."/>
            <person name="Hasebe M."/>
            <person name="Lucas S."/>
            <person name="Mishler D.B."/>
            <person name="Reski R."/>
            <person name="Grigoriev I."/>
            <person name="Quatrano R.S."/>
            <person name="Boore J.L."/>
        </authorList>
    </citation>
    <scope>NUCLEOTIDE SEQUENCE [LARGE SCALE GENOMIC DNA]</scope>
    <source>
        <strain evidence="3 4">cv. Gransden 2004</strain>
    </source>
</reference>
<name>A0A2K1KH17_PHYPA</name>
<dbReference type="EnsemblPlants" id="Pp3c6_25029V3.1">
    <property type="protein sequence ID" value="Pp3c6_25029V3.1"/>
    <property type="gene ID" value="Pp3c6_25029"/>
</dbReference>
<evidence type="ECO:0000313" key="3">
    <source>
        <dbReference type="EnsemblPlants" id="Pp3c6_25029V3.1"/>
    </source>
</evidence>
<proteinExistence type="predicted"/>
<evidence type="ECO:0000313" key="4">
    <source>
        <dbReference type="Proteomes" id="UP000006727"/>
    </source>
</evidence>
<dbReference type="Gramene" id="Pp3c6_25029V3.1">
    <property type="protein sequence ID" value="Pp3c6_25029V3.1"/>
    <property type="gene ID" value="Pp3c6_25029"/>
</dbReference>
<keyword evidence="4" id="KW-1185">Reference proteome</keyword>